<keyword evidence="3" id="KW-1185">Reference proteome</keyword>
<gene>
    <name evidence="2" type="ORF">GCM10010446_30130</name>
</gene>
<dbReference type="EMBL" id="BAAAUD010000032">
    <property type="protein sequence ID" value="GAA2942812.1"/>
    <property type="molecule type" value="Genomic_DNA"/>
</dbReference>
<feature type="region of interest" description="Disordered" evidence="1">
    <location>
        <begin position="42"/>
        <end position="75"/>
    </location>
</feature>
<comment type="caution">
    <text evidence="2">The sequence shown here is derived from an EMBL/GenBank/DDBJ whole genome shotgun (WGS) entry which is preliminary data.</text>
</comment>
<evidence type="ECO:0000256" key="1">
    <source>
        <dbReference type="SAM" id="MobiDB-lite"/>
    </source>
</evidence>
<proteinExistence type="predicted"/>
<evidence type="ECO:0000313" key="2">
    <source>
        <dbReference type="EMBL" id="GAA2942812.1"/>
    </source>
</evidence>
<dbReference type="Proteomes" id="UP001500403">
    <property type="component" value="Unassembled WGS sequence"/>
</dbReference>
<reference evidence="2 3" key="1">
    <citation type="journal article" date="2019" name="Int. J. Syst. Evol. Microbiol.">
        <title>The Global Catalogue of Microorganisms (GCM) 10K type strain sequencing project: providing services to taxonomists for standard genome sequencing and annotation.</title>
        <authorList>
            <consortium name="The Broad Institute Genomics Platform"/>
            <consortium name="The Broad Institute Genome Sequencing Center for Infectious Disease"/>
            <person name="Wu L."/>
            <person name="Ma J."/>
        </authorList>
    </citation>
    <scope>NUCLEOTIDE SEQUENCE [LARGE SCALE GENOMIC DNA]</scope>
    <source>
        <strain evidence="2 3">JCM 9088</strain>
    </source>
</reference>
<accession>A0ABN3XA68</accession>
<name>A0ABN3XA68_9ACTN</name>
<organism evidence="2 3">
    <name type="scientific">Streptomyces enissocaesilis</name>
    <dbReference type="NCBI Taxonomy" id="332589"/>
    <lineage>
        <taxon>Bacteria</taxon>
        <taxon>Bacillati</taxon>
        <taxon>Actinomycetota</taxon>
        <taxon>Actinomycetes</taxon>
        <taxon>Kitasatosporales</taxon>
        <taxon>Streptomycetaceae</taxon>
        <taxon>Streptomyces</taxon>
        <taxon>Streptomyces rochei group</taxon>
    </lineage>
</organism>
<evidence type="ECO:0000313" key="3">
    <source>
        <dbReference type="Proteomes" id="UP001500403"/>
    </source>
</evidence>
<protein>
    <submittedName>
        <fullName evidence="2">Uncharacterized protein</fullName>
    </submittedName>
</protein>
<sequence>MHDGYRWSGSCRESTRVLPPEQVLSPLVLRELAQKDHLRAALTKGARRGRGTPPNSRSRAGSCRRARTRSPRLVVAKAGGSDTFVMPPFGVSLARYNDLPCAPGPESTPVASPLDGTRGGALVPYGTRAPKELLHHLPALVLRRPSVSADPA</sequence>